<sequence>MFKTADGAVKVKKANIIVTTMTVIFRSVSLVLVLPPETLPMRFTSRRSWCKCKMSQQLNTSIRKNGTTTTMNGAALSIVAWKI</sequence>
<dbReference type="Proteomes" id="UP000887565">
    <property type="component" value="Unplaced"/>
</dbReference>
<evidence type="ECO:0000256" key="1">
    <source>
        <dbReference type="SAM" id="Phobius"/>
    </source>
</evidence>
<reference evidence="3" key="1">
    <citation type="submission" date="2022-11" db="UniProtKB">
        <authorList>
            <consortium name="WormBaseParasite"/>
        </authorList>
    </citation>
    <scope>IDENTIFICATION</scope>
</reference>
<organism evidence="2 3">
    <name type="scientific">Romanomermis culicivorax</name>
    <name type="common">Nematode worm</name>
    <dbReference type="NCBI Taxonomy" id="13658"/>
    <lineage>
        <taxon>Eukaryota</taxon>
        <taxon>Metazoa</taxon>
        <taxon>Ecdysozoa</taxon>
        <taxon>Nematoda</taxon>
        <taxon>Enoplea</taxon>
        <taxon>Dorylaimia</taxon>
        <taxon>Mermithida</taxon>
        <taxon>Mermithoidea</taxon>
        <taxon>Mermithidae</taxon>
        <taxon>Romanomermis</taxon>
    </lineage>
</organism>
<keyword evidence="1" id="KW-0472">Membrane</keyword>
<dbReference type="WBParaSite" id="nRc.2.0.1.t44450-RA">
    <property type="protein sequence ID" value="nRc.2.0.1.t44450-RA"/>
    <property type="gene ID" value="nRc.2.0.1.g44450"/>
</dbReference>
<feature type="transmembrane region" description="Helical" evidence="1">
    <location>
        <begin position="16"/>
        <end position="34"/>
    </location>
</feature>
<evidence type="ECO:0000313" key="2">
    <source>
        <dbReference type="Proteomes" id="UP000887565"/>
    </source>
</evidence>
<protein>
    <submittedName>
        <fullName evidence="3">Uncharacterized protein</fullName>
    </submittedName>
</protein>
<accession>A0A915L165</accession>
<dbReference type="AlphaFoldDB" id="A0A915L165"/>
<keyword evidence="2" id="KW-1185">Reference proteome</keyword>
<name>A0A915L165_ROMCU</name>
<evidence type="ECO:0000313" key="3">
    <source>
        <dbReference type="WBParaSite" id="nRc.2.0.1.t44450-RA"/>
    </source>
</evidence>
<keyword evidence="1" id="KW-1133">Transmembrane helix</keyword>
<proteinExistence type="predicted"/>
<keyword evidence="1" id="KW-0812">Transmembrane</keyword>